<accession>A0A4X1T7M3</accession>
<comment type="similarity">
    <text evidence="4 14">Belongs to the protamine P1 family.</text>
</comment>
<keyword evidence="11 14" id="KW-0238">DNA-binding</keyword>
<proteinExistence type="inferred from homology"/>
<keyword evidence="9 14" id="KW-0744">Spermatogenesis</keyword>
<evidence type="ECO:0000256" key="11">
    <source>
        <dbReference type="ARBA" id="ARBA00023125"/>
    </source>
</evidence>
<reference evidence="16" key="1">
    <citation type="submission" date="2017-08" db="EMBL/GenBank/DDBJ databases">
        <title>USMARCv1.0.</title>
        <authorList>
            <person name="Hannum G.I."/>
            <person name="Koren S."/>
            <person name="Schroeder S.G."/>
            <person name="Chin S.C."/>
            <person name="Nonneman D.J."/>
            <person name="Becker S.A."/>
            <person name="Rosen B.D."/>
            <person name="Bickhart D.M."/>
            <person name="Putnam N.H."/>
            <person name="Green R.E."/>
            <person name="Tuggle C.K."/>
            <person name="Liu H."/>
            <person name="Rohrer G.A."/>
            <person name="Warr A."/>
            <person name="Hall R."/>
            <person name="Kim K."/>
            <person name="Hume D.A."/>
            <person name="Talbot R."/>
            <person name="Chow W."/>
            <person name="Howe K."/>
            <person name="Schwartz A.S."/>
            <person name="Watson M."/>
            <person name="Archibald A.L."/>
            <person name="Phillippy A.M."/>
            <person name="Smith T.P.L."/>
        </authorList>
    </citation>
    <scope>NUCLEOTIDE SEQUENCE [LARGE SCALE GENOMIC DNA]</scope>
</reference>
<keyword evidence="6 14" id="KW-0158">Chromosome</keyword>
<protein>
    <recommendedName>
        <fullName evidence="5 14">Sperm protamine P1</fullName>
    </recommendedName>
</protein>
<keyword evidence="7" id="KW-0217">Developmental protein</keyword>
<evidence type="ECO:0000256" key="4">
    <source>
        <dbReference type="ARBA" id="ARBA00008957"/>
    </source>
</evidence>
<evidence type="ECO:0000256" key="2">
    <source>
        <dbReference type="ARBA" id="ARBA00004123"/>
    </source>
</evidence>
<sequence>MARYRCCRSHSRSRCRPEDEDVADEGGDVVRAVCCRRYTPSRPSRRILNMPPFQ</sequence>
<evidence type="ECO:0000256" key="5">
    <source>
        <dbReference type="ARBA" id="ARBA00016795"/>
    </source>
</evidence>
<evidence type="ECO:0000256" key="3">
    <source>
        <dbReference type="ARBA" id="ARBA00004286"/>
    </source>
</evidence>
<dbReference type="GO" id="GO:0035092">
    <property type="term" value="P:sperm DNA condensation"/>
    <property type="evidence" value="ECO:0007669"/>
    <property type="project" value="InterPro"/>
</dbReference>
<evidence type="ECO:0000256" key="1">
    <source>
        <dbReference type="ARBA" id="ARBA00003419"/>
    </source>
</evidence>
<organism evidence="15 16">
    <name type="scientific">Sus scrofa</name>
    <name type="common">Pig</name>
    <dbReference type="NCBI Taxonomy" id="9823"/>
    <lineage>
        <taxon>Eukaryota</taxon>
        <taxon>Metazoa</taxon>
        <taxon>Chordata</taxon>
        <taxon>Craniata</taxon>
        <taxon>Vertebrata</taxon>
        <taxon>Euteleostomi</taxon>
        <taxon>Mammalia</taxon>
        <taxon>Eutheria</taxon>
        <taxon>Laurasiatheria</taxon>
        <taxon>Artiodactyla</taxon>
        <taxon>Suina</taxon>
        <taxon>Suidae</taxon>
        <taxon>Sus</taxon>
    </lineage>
</organism>
<evidence type="ECO:0000256" key="7">
    <source>
        <dbReference type="ARBA" id="ARBA00022473"/>
    </source>
</evidence>
<dbReference type="Proteomes" id="UP000314985">
    <property type="component" value="Unassembled WGS sequence"/>
</dbReference>
<dbReference type="GO" id="GO:0000786">
    <property type="term" value="C:nucleosome"/>
    <property type="evidence" value="ECO:0007669"/>
    <property type="project" value="UniProtKB-KW"/>
</dbReference>
<dbReference type="InterPro" id="IPR000221">
    <property type="entry name" value="Protamine_P1"/>
</dbReference>
<comment type="subcellular location">
    <subcellularLocation>
        <location evidence="3">Chromosome</location>
    </subcellularLocation>
    <subcellularLocation>
        <location evidence="2 14">Nucleus</location>
    </subcellularLocation>
</comment>
<dbReference type="GO" id="GO:0005634">
    <property type="term" value="C:nucleus"/>
    <property type="evidence" value="ECO:0007669"/>
    <property type="project" value="UniProtKB-SubCell"/>
</dbReference>
<dbReference type="GO" id="GO:0030261">
    <property type="term" value="P:chromosome condensation"/>
    <property type="evidence" value="ECO:0007669"/>
    <property type="project" value="UniProtKB-KW"/>
</dbReference>
<evidence type="ECO:0000256" key="14">
    <source>
        <dbReference type="RuleBase" id="RU000650"/>
    </source>
</evidence>
<dbReference type="GO" id="GO:0003677">
    <property type="term" value="F:DNA binding"/>
    <property type="evidence" value="ECO:0007669"/>
    <property type="project" value="UniProtKB-KW"/>
</dbReference>
<comment type="function">
    <text evidence="1 14">Protamines substitute for histones in the chromatin of sperm during the haploid phase of spermatogenesis. They compact sperm DNA into a highly condensed, stable and inactive complex.</text>
</comment>
<evidence type="ECO:0000256" key="6">
    <source>
        <dbReference type="ARBA" id="ARBA00022454"/>
    </source>
</evidence>
<reference evidence="15" key="2">
    <citation type="submission" date="2025-08" db="UniProtKB">
        <authorList>
            <consortium name="Ensembl"/>
        </authorList>
    </citation>
    <scope>IDENTIFICATION</scope>
</reference>
<evidence type="ECO:0000256" key="13">
    <source>
        <dbReference type="ARBA" id="ARBA00023269"/>
    </source>
</evidence>
<evidence type="ECO:0000313" key="15">
    <source>
        <dbReference type="Ensembl" id="ENSSSCP00070010763.1"/>
    </source>
</evidence>
<keyword evidence="8 14" id="KW-0221">Differentiation</keyword>
<evidence type="ECO:0000256" key="12">
    <source>
        <dbReference type="ARBA" id="ARBA00023242"/>
    </source>
</evidence>
<dbReference type="Pfam" id="PF00260">
    <property type="entry name" value="Protamine_P1"/>
    <property type="match status" value="1"/>
</dbReference>
<evidence type="ECO:0000256" key="8">
    <source>
        <dbReference type="ARBA" id="ARBA00022782"/>
    </source>
</evidence>
<dbReference type="Ensembl" id="ENSSSCT00070013060.1">
    <property type="protein sequence ID" value="ENSSSCP00070010763.1"/>
    <property type="gene ID" value="ENSSSCG00070006806.1"/>
</dbReference>
<keyword evidence="12 14" id="KW-0539">Nucleus</keyword>
<name>A0A4X1T7M3_PIG</name>
<evidence type="ECO:0000256" key="9">
    <source>
        <dbReference type="ARBA" id="ARBA00022871"/>
    </source>
</evidence>
<evidence type="ECO:0000256" key="10">
    <source>
        <dbReference type="ARBA" id="ARBA00023067"/>
    </source>
</evidence>
<keyword evidence="13 14" id="KW-0544">Nucleosome core</keyword>
<dbReference type="AlphaFoldDB" id="A0A4X1T7M3"/>
<dbReference type="PROSITE" id="PS00048">
    <property type="entry name" value="PROTAMINE_P1"/>
    <property type="match status" value="1"/>
</dbReference>
<evidence type="ECO:0000313" key="16">
    <source>
        <dbReference type="Proteomes" id="UP000314985"/>
    </source>
</evidence>
<keyword evidence="10 14" id="KW-0226">DNA condensation</keyword>